<organism evidence="2 3">
    <name type="scientific">Canna indica</name>
    <name type="common">Indian-shot</name>
    <dbReference type="NCBI Taxonomy" id="4628"/>
    <lineage>
        <taxon>Eukaryota</taxon>
        <taxon>Viridiplantae</taxon>
        <taxon>Streptophyta</taxon>
        <taxon>Embryophyta</taxon>
        <taxon>Tracheophyta</taxon>
        <taxon>Spermatophyta</taxon>
        <taxon>Magnoliopsida</taxon>
        <taxon>Liliopsida</taxon>
        <taxon>Zingiberales</taxon>
        <taxon>Cannaceae</taxon>
        <taxon>Canna</taxon>
    </lineage>
</organism>
<dbReference type="Gene3D" id="3.20.20.80">
    <property type="entry name" value="Glycosidases"/>
    <property type="match status" value="1"/>
</dbReference>
<dbReference type="Proteomes" id="UP001327560">
    <property type="component" value="Chromosome 5"/>
</dbReference>
<dbReference type="SUPFAM" id="SSF51445">
    <property type="entry name" value="(Trans)glycosidases"/>
    <property type="match status" value="1"/>
</dbReference>
<evidence type="ECO:0000313" key="3">
    <source>
        <dbReference type="Proteomes" id="UP001327560"/>
    </source>
</evidence>
<evidence type="ECO:0000313" key="2">
    <source>
        <dbReference type="EMBL" id="WOL07556.1"/>
    </source>
</evidence>
<keyword evidence="3" id="KW-1185">Reference proteome</keyword>
<dbReference type="AlphaFoldDB" id="A0AAQ3KKT4"/>
<dbReference type="InterPro" id="IPR017853">
    <property type="entry name" value="GH"/>
</dbReference>
<accession>A0AAQ3KKT4</accession>
<reference evidence="2 3" key="1">
    <citation type="submission" date="2023-10" db="EMBL/GenBank/DDBJ databases">
        <title>Chromosome-scale genome assembly provides insights into flower coloration mechanisms of Canna indica.</title>
        <authorList>
            <person name="Li C."/>
        </authorList>
    </citation>
    <scope>NUCLEOTIDE SEQUENCE [LARGE SCALE GENOMIC DNA]</scope>
    <source>
        <tissue evidence="2">Flower</tissue>
    </source>
</reference>
<gene>
    <name evidence="2" type="ORF">Cni_G16300</name>
</gene>
<protein>
    <submittedName>
        <fullName evidence="2">Uncharacterized protein</fullName>
    </submittedName>
</protein>
<sequence length="149" mass="16058">MQLEHALLPPLTAHIVFRLLKDNGFNKVKLFEADPEALRALGHTNIDVQLPNDYLSSFPATTPLPIADDPTSPTNLMEAPTSSATTSTPVVISLNLATLQRLEGNRASLMVSIYMGQTGSTYEFSSGRLLGRVPVAVVLETVPTRSTVV</sequence>
<feature type="region of interest" description="Disordered" evidence="1">
    <location>
        <begin position="61"/>
        <end position="82"/>
    </location>
</feature>
<proteinExistence type="predicted"/>
<dbReference type="EMBL" id="CP136894">
    <property type="protein sequence ID" value="WOL07556.1"/>
    <property type="molecule type" value="Genomic_DNA"/>
</dbReference>
<name>A0AAQ3KKT4_9LILI</name>
<evidence type="ECO:0000256" key="1">
    <source>
        <dbReference type="SAM" id="MobiDB-lite"/>
    </source>
</evidence>